<gene>
    <name evidence="1" type="ORF">A2154_04680</name>
</gene>
<comment type="caution">
    <text evidence="1">The sequence shown here is derived from an EMBL/GenBank/DDBJ whole genome shotgun (WGS) entry which is preliminary data.</text>
</comment>
<dbReference type="Proteomes" id="UP000176854">
    <property type="component" value="Unassembled WGS sequence"/>
</dbReference>
<dbReference type="EMBL" id="MFJC01000066">
    <property type="protein sequence ID" value="OGG08442.1"/>
    <property type="molecule type" value="Genomic_DNA"/>
</dbReference>
<dbReference type="STRING" id="1798373.A2154_04680"/>
<accession>A0A1F5Z8J6</accession>
<proteinExistence type="predicted"/>
<protein>
    <submittedName>
        <fullName evidence="1">Uncharacterized protein</fullName>
    </submittedName>
</protein>
<dbReference type="AlphaFoldDB" id="A0A1F5Z8J6"/>
<reference evidence="1 2" key="1">
    <citation type="journal article" date="2016" name="Nat. Commun.">
        <title>Thousands of microbial genomes shed light on interconnected biogeochemical processes in an aquifer system.</title>
        <authorList>
            <person name="Anantharaman K."/>
            <person name="Brown C.T."/>
            <person name="Hug L.A."/>
            <person name="Sharon I."/>
            <person name="Castelle C.J."/>
            <person name="Probst A.J."/>
            <person name="Thomas B.C."/>
            <person name="Singh A."/>
            <person name="Wilkins M.J."/>
            <person name="Karaoz U."/>
            <person name="Brodie E.L."/>
            <person name="Williams K.H."/>
            <person name="Hubbard S.S."/>
            <person name="Banfield J.F."/>
        </authorList>
    </citation>
    <scope>NUCLEOTIDE SEQUENCE [LARGE SCALE GENOMIC DNA]</scope>
</reference>
<name>A0A1F5Z8J6_9BACT</name>
<sequence>MNFQLPQIEKILDDLNTKTGADISEILEQLPDSVRSGQDEIYEVYQIRLNDLNSWENLMGTTTLIIAFLNIRSDEDACFLWPDFTDLHRNWPALLKMHNKYFPVLDNGHFYE</sequence>
<evidence type="ECO:0000313" key="2">
    <source>
        <dbReference type="Proteomes" id="UP000176854"/>
    </source>
</evidence>
<organism evidence="1 2">
    <name type="scientific">Candidatus Gottesmanbacteria bacterium RBG_16_43_7</name>
    <dbReference type="NCBI Taxonomy" id="1798373"/>
    <lineage>
        <taxon>Bacteria</taxon>
        <taxon>Candidatus Gottesmaniibacteriota</taxon>
    </lineage>
</organism>
<evidence type="ECO:0000313" key="1">
    <source>
        <dbReference type="EMBL" id="OGG08442.1"/>
    </source>
</evidence>